<feature type="domain" description="PAS" evidence="14">
    <location>
        <begin position="491"/>
        <end position="562"/>
    </location>
</feature>
<dbReference type="InterPro" id="IPR000014">
    <property type="entry name" value="PAS"/>
</dbReference>
<reference evidence="16 17" key="1">
    <citation type="submission" date="2015-11" db="EMBL/GenBank/DDBJ databases">
        <title>Description and complete genome sequence of a novel strain predominating in hypersaline microbial mats and representing a new family of the Bacteriodetes phylum.</title>
        <authorList>
            <person name="Spring S."/>
            <person name="Bunk B."/>
            <person name="Sproer C."/>
            <person name="Klenk H.-P."/>
        </authorList>
    </citation>
    <scope>NUCLEOTIDE SEQUENCE [LARGE SCALE GENOMIC DNA]</scope>
    <source>
        <strain evidence="16 17">L21-Spi-D4</strain>
    </source>
</reference>
<dbReference type="InterPro" id="IPR036097">
    <property type="entry name" value="HisK_dim/P_sf"/>
</dbReference>
<dbReference type="AlphaFoldDB" id="A0A0S2I3S4"/>
<keyword evidence="6 16" id="KW-0808">Transferase</keyword>
<dbReference type="GO" id="GO:0005524">
    <property type="term" value="F:ATP binding"/>
    <property type="evidence" value="ECO:0007669"/>
    <property type="project" value="UniProtKB-KW"/>
</dbReference>
<keyword evidence="4" id="KW-1003">Cell membrane</keyword>
<evidence type="ECO:0000256" key="1">
    <source>
        <dbReference type="ARBA" id="ARBA00000085"/>
    </source>
</evidence>
<dbReference type="GO" id="GO:0009927">
    <property type="term" value="F:histidine phosphotransfer kinase activity"/>
    <property type="evidence" value="ECO:0007669"/>
    <property type="project" value="TreeGrafter"/>
</dbReference>
<dbReference type="KEGG" id="blq:L21SP5_03273"/>
<dbReference type="CDD" id="cd00130">
    <property type="entry name" value="PAS"/>
    <property type="match status" value="3"/>
</dbReference>
<sequence length="869" mass="98452">MPGKTNNIEELKKLAKAFEWEIDLHKNTIWLEKNFGIQTGIDIASEVTISELSNYLLPHSAKELSDQIIAIKEGLIEDLNINLSLKVQQNKIQKVQFNGRPNGEAKLIHGIGMAGTIEEKSALTINLSNVLRHSEEGIIILDENDKIIEINQAALGFASINTEEFKNQNIGWYYKALNPEGKQTGKALNFKQKNEGDSVVLQLKAANERKKHLKIKEKNLKEDNQNYKVLYISDITAQKKAEAQSFLHSVILEKAPVAIIFTNPEGAIQFVNTAFSKITGYKLDEVKAQNPNILQSGVHDDAFYDKLWSTIKSGRTWQGKMLNKKRNGVLYWERAIITPHINEEGDLEGFIKVAEDITTQIETKQKLKESETKYRDVFETAGVGIIYINKEGRVLDTNKKFNELLNTSEESLINKSAIELINNKLPRPLAKELLSELFHVLKGNRIRPRAIQVYDKFYEIQSDYNPTLESNIGIIRDITDKKLAEQKLKKSEAKYRYLVENINDGLAITNKNNEITFMNPAAEQIFEVQPHQVGSKTLKDIATPTSQEIISHEEEQRRMGNSSTYYIEVITRKNSKKNLEINASPIYDTERNFSGSFAIIRDITEKLKAEMEIKSANSQLKNINKKLQEHATELEMAKDKAEESEKLKSAFLANISHEIRTPMNGIVGFAQLAMNSSLSNEKRNSYLKIVSDSTMQLESVVMDIIDLSKIESGESKFSKKTTDLKEIIDSIYDFYIAEAREKGLEFNMQYEGDIPKIKTDPIRYKQVVKKLVHNALKFTPEGMVSVSAKLEKTSIAIIVKDTGIGIAAEYHDIIFEPFRQVEQAMKRRFGGTGLGLTIAREIAKNLNSEIELRSAPGQGSTFIFRHPMS</sequence>
<dbReference type="PATRIC" id="fig|1307839.3.peg.3441"/>
<keyword evidence="10" id="KW-0902">Two-component regulatory system</keyword>
<evidence type="ECO:0000259" key="13">
    <source>
        <dbReference type="PROSITE" id="PS50109"/>
    </source>
</evidence>
<dbReference type="InterPro" id="IPR000700">
    <property type="entry name" value="PAS-assoc_C"/>
</dbReference>
<evidence type="ECO:0000256" key="5">
    <source>
        <dbReference type="ARBA" id="ARBA00022553"/>
    </source>
</evidence>
<dbReference type="CDD" id="cd16922">
    <property type="entry name" value="HATPase_EvgS-ArcB-TorS-like"/>
    <property type="match status" value="1"/>
</dbReference>
<dbReference type="Pfam" id="PF02518">
    <property type="entry name" value="HATPase_c"/>
    <property type="match status" value="1"/>
</dbReference>
<dbReference type="PRINTS" id="PR00344">
    <property type="entry name" value="BCTRLSENSOR"/>
</dbReference>
<keyword evidence="12" id="KW-0175">Coiled coil</keyword>
<dbReference type="InterPro" id="IPR003594">
    <property type="entry name" value="HATPase_dom"/>
</dbReference>
<dbReference type="FunFam" id="3.30.565.10:FF:000023">
    <property type="entry name" value="PAS domain-containing sensor histidine kinase"/>
    <property type="match status" value="1"/>
</dbReference>
<dbReference type="RefSeq" id="WP_057954231.1">
    <property type="nucleotide sequence ID" value="NZ_CP013118.1"/>
</dbReference>
<dbReference type="Pfam" id="PF13426">
    <property type="entry name" value="PAS_9"/>
    <property type="match status" value="2"/>
</dbReference>
<dbReference type="Pfam" id="PF00989">
    <property type="entry name" value="PAS"/>
    <property type="match status" value="2"/>
</dbReference>
<evidence type="ECO:0000313" key="17">
    <source>
        <dbReference type="Proteomes" id="UP000064893"/>
    </source>
</evidence>
<evidence type="ECO:0000256" key="9">
    <source>
        <dbReference type="ARBA" id="ARBA00022840"/>
    </source>
</evidence>
<evidence type="ECO:0000256" key="12">
    <source>
        <dbReference type="SAM" id="Coils"/>
    </source>
</evidence>
<evidence type="ECO:0000256" key="3">
    <source>
        <dbReference type="ARBA" id="ARBA00012438"/>
    </source>
</evidence>
<dbReference type="GO" id="GO:0006355">
    <property type="term" value="P:regulation of DNA-templated transcription"/>
    <property type="evidence" value="ECO:0007669"/>
    <property type="project" value="InterPro"/>
</dbReference>
<evidence type="ECO:0000256" key="2">
    <source>
        <dbReference type="ARBA" id="ARBA00004236"/>
    </source>
</evidence>
<evidence type="ECO:0000256" key="4">
    <source>
        <dbReference type="ARBA" id="ARBA00022475"/>
    </source>
</evidence>
<evidence type="ECO:0000256" key="11">
    <source>
        <dbReference type="ARBA" id="ARBA00023136"/>
    </source>
</evidence>
<dbReference type="EC" id="2.7.13.3" evidence="3"/>
<dbReference type="PANTHER" id="PTHR43047">
    <property type="entry name" value="TWO-COMPONENT HISTIDINE PROTEIN KINASE"/>
    <property type="match status" value="1"/>
</dbReference>
<name>A0A0S2I3S4_9BACT</name>
<dbReference type="InterPro" id="IPR001610">
    <property type="entry name" value="PAC"/>
</dbReference>
<dbReference type="EMBL" id="CP013118">
    <property type="protein sequence ID" value="ALO16887.1"/>
    <property type="molecule type" value="Genomic_DNA"/>
</dbReference>
<comment type="catalytic activity">
    <reaction evidence="1">
        <text>ATP + protein L-histidine = ADP + protein N-phospho-L-histidine.</text>
        <dbReference type="EC" id="2.7.13.3"/>
    </reaction>
</comment>
<protein>
    <recommendedName>
        <fullName evidence="3">histidine kinase</fullName>
        <ecNumber evidence="3">2.7.13.3</ecNumber>
    </recommendedName>
</protein>
<organism evidence="16 17">
    <name type="scientific">Salinivirga cyanobacteriivorans</name>
    <dbReference type="NCBI Taxonomy" id="1307839"/>
    <lineage>
        <taxon>Bacteria</taxon>
        <taxon>Pseudomonadati</taxon>
        <taxon>Bacteroidota</taxon>
        <taxon>Bacteroidia</taxon>
        <taxon>Bacteroidales</taxon>
        <taxon>Salinivirgaceae</taxon>
        <taxon>Salinivirga</taxon>
    </lineage>
</organism>
<feature type="coiled-coil region" evidence="12">
    <location>
        <begin position="606"/>
        <end position="647"/>
    </location>
</feature>
<evidence type="ECO:0000256" key="6">
    <source>
        <dbReference type="ARBA" id="ARBA00022679"/>
    </source>
</evidence>
<dbReference type="PROSITE" id="PS50109">
    <property type="entry name" value="HIS_KIN"/>
    <property type="match status" value="1"/>
</dbReference>
<dbReference type="InterPro" id="IPR005467">
    <property type="entry name" value="His_kinase_dom"/>
</dbReference>
<feature type="domain" description="PAS" evidence="14">
    <location>
        <begin position="251"/>
        <end position="286"/>
    </location>
</feature>
<dbReference type="Pfam" id="PF00512">
    <property type="entry name" value="HisKA"/>
    <property type="match status" value="1"/>
</dbReference>
<dbReference type="SMART" id="SM00387">
    <property type="entry name" value="HATPase_c"/>
    <property type="match status" value="1"/>
</dbReference>
<evidence type="ECO:0000259" key="15">
    <source>
        <dbReference type="PROSITE" id="PS50113"/>
    </source>
</evidence>
<dbReference type="InterPro" id="IPR035965">
    <property type="entry name" value="PAS-like_dom_sf"/>
</dbReference>
<dbReference type="SUPFAM" id="SSF55785">
    <property type="entry name" value="PYP-like sensor domain (PAS domain)"/>
    <property type="match status" value="4"/>
</dbReference>
<dbReference type="PROSITE" id="PS50112">
    <property type="entry name" value="PAS"/>
    <property type="match status" value="3"/>
</dbReference>
<evidence type="ECO:0000313" key="16">
    <source>
        <dbReference type="EMBL" id="ALO16887.1"/>
    </source>
</evidence>
<dbReference type="InterPro" id="IPR013767">
    <property type="entry name" value="PAS_fold"/>
</dbReference>
<dbReference type="OrthoDB" id="9796457at2"/>
<dbReference type="SMART" id="SM00091">
    <property type="entry name" value="PAS"/>
    <property type="match status" value="4"/>
</dbReference>
<dbReference type="PANTHER" id="PTHR43047:SF72">
    <property type="entry name" value="OSMOSENSING HISTIDINE PROTEIN KINASE SLN1"/>
    <property type="match status" value="1"/>
</dbReference>
<feature type="domain" description="PAC" evidence="15">
    <location>
        <begin position="315"/>
        <end position="369"/>
    </location>
</feature>
<dbReference type="CDD" id="cd00082">
    <property type="entry name" value="HisKA"/>
    <property type="match status" value="1"/>
</dbReference>
<dbReference type="Proteomes" id="UP000064893">
    <property type="component" value="Chromosome"/>
</dbReference>
<evidence type="ECO:0000256" key="7">
    <source>
        <dbReference type="ARBA" id="ARBA00022741"/>
    </source>
</evidence>
<keyword evidence="11" id="KW-0472">Membrane</keyword>
<evidence type="ECO:0000256" key="8">
    <source>
        <dbReference type="ARBA" id="ARBA00022777"/>
    </source>
</evidence>
<dbReference type="PROSITE" id="PS50113">
    <property type="entry name" value="PAC"/>
    <property type="match status" value="2"/>
</dbReference>
<dbReference type="InterPro" id="IPR004358">
    <property type="entry name" value="Sig_transdc_His_kin-like_C"/>
</dbReference>
<dbReference type="InterPro" id="IPR003661">
    <property type="entry name" value="HisK_dim/P_dom"/>
</dbReference>
<dbReference type="Gene3D" id="3.30.565.10">
    <property type="entry name" value="Histidine kinase-like ATPase, C-terminal domain"/>
    <property type="match status" value="1"/>
</dbReference>
<keyword evidence="17" id="KW-1185">Reference proteome</keyword>
<accession>A0A0S2I3S4</accession>
<gene>
    <name evidence="16" type="primary">barA_7</name>
    <name evidence="16" type="ORF">L21SP5_03273</name>
</gene>
<dbReference type="SUPFAM" id="SSF47384">
    <property type="entry name" value="Homodimeric domain of signal transducing histidine kinase"/>
    <property type="match status" value="1"/>
</dbReference>
<keyword evidence="7" id="KW-0547">Nucleotide-binding</keyword>
<keyword evidence="9" id="KW-0067">ATP-binding</keyword>
<dbReference type="SUPFAM" id="SSF55874">
    <property type="entry name" value="ATPase domain of HSP90 chaperone/DNA topoisomerase II/histidine kinase"/>
    <property type="match status" value="1"/>
</dbReference>
<proteinExistence type="predicted"/>
<dbReference type="InterPro" id="IPR036890">
    <property type="entry name" value="HATPase_C_sf"/>
</dbReference>
<feature type="domain" description="PAC" evidence="15">
    <location>
        <begin position="563"/>
        <end position="615"/>
    </location>
</feature>
<dbReference type="Gene3D" id="3.30.450.20">
    <property type="entry name" value="PAS domain"/>
    <property type="match status" value="4"/>
</dbReference>
<keyword evidence="5" id="KW-0597">Phosphoprotein</keyword>
<dbReference type="STRING" id="1307839.L21SP5_03273"/>
<feature type="domain" description="Histidine kinase" evidence="13">
    <location>
        <begin position="654"/>
        <end position="869"/>
    </location>
</feature>
<feature type="domain" description="PAS" evidence="14">
    <location>
        <begin position="370"/>
        <end position="418"/>
    </location>
</feature>
<comment type="subcellular location">
    <subcellularLocation>
        <location evidence="2">Cell membrane</location>
    </subcellularLocation>
</comment>
<dbReference type="Gene3D" id="1.10.287.130">
    <property type="match status" value="1"/>
</dbReference>
<dbReference type="SMART" id="SM00086">
    <property type="entry name" value="PAC"/>
    <property type="match status" value="2"/>
</dbReference>
<dbReference type="GO" id="GO:0000155">
    <property type="term" value="F:phosphorelay sensor kinase activity"/>
    <property type="evidence" value="ECO:0007669"/>
    <property type="project" value="InterPro"/>
</dbReference>
<evidence type="ECO:0000256" key="10">
    <source>
        <dbReference type="ARBA" id="ARBA00023012"/>
    </source>
</evidence>
<dbReference type="GO" id="GO:0005886">
    <property type="term" value="C:plasma membrane"/>
    <property type="evidence" value="ECO:0007669"/>
    <property type="project" value="UniProtKB-SubCell"/>
</dbReference>
<evidence type="ECO:0000259" key="14">
    <source>
        <dbReference type="PROSITE" id="PS50112"/>
    </source>
</evidence>
<dbReference type="NCBIfam" id="TIGR00229">
    <property type="entry name" value="sensory_box"/>
    <property type="match status" value="3"/>
</dbReference>
<keyword evidence="8 16" id="KW-0418">Kinase</keyword>
<dbReference type="SMART" id="SM00388">
    <property type="entry name" value="HisKA"/>
    <property type="match status" value="1"/>
</dbReference>